<evidence type="ECO:0008006" key="2">
    <source>
        <dbReference type="Google" id="ProtNLM"/>
    </source>
</evidence>
<dbReference type="AlphaFoldDB" id="A0A0F8ZV28"/>
<comment type="caution">
    <text evidence="1">The sequence shown here is derived from an EMBL/GenBank/DDBJ whole genome shotgun (WGS) entry which is preliminary data.</text>
</comment>
<reference evidence="1" key="1">
    <citation type="journal article" date="2015" name="Nature">
        <title>Complex archaea that bridge the gap between prokaryotes and eukaryotes.</title>
        <authorList>
            <person name="Spang A."/>
            <person name="Saw J.H."/>
            <person name="Jorgensen S.L."/>
            <person name="Zaremba-Niedzwiedzka K."/>
            <person name="Martijn J."/>
            <person name="Lind A.E."/>
            <person name="van Eijk R."/>
            <person name="Schleper C."/>
            <person name="Guy L."/>
            <person name="Ettema T.J."/>
        </authorList>
    </citation>
    <scope>NUCLEOTIDE SEQUENCE</scope>
</reference>
<proteinExistence type="predicted"/>
<organism evidence="1">
    <name type="scientific">marine sediment metagenome</name>
    <dbReference type="NCBI Taxonomy" id="412755"/>
    <lineage>
        <taxon>unclassified sequences</taxon>
        <taxon>metagenomes</taxon>
        <taxon>ecological metagenomes</taxon>
    </lineage>
</organism>
<feature type="non-terminal residue" evidence="1">
    <location>
        <position position="75"/>
    </location>
</feature>
<protein>
    <recommendedName>
        <fullName evidence="2">Polymerase nucleotidyl transferase domain-containing protein</fullName>
    </recommendedName>
</protein>
<evidence type="ECO:0000313" key="1">
    <source>
        <dbReference type="EMBL" id="KKK63771.1"/>
    </source>
</evidence>
<dbReference type="EMBL" id="LAZR01061340">
    <property type="protein sequence ID" value="KKK63771.1"/>
    <property type="molecule type" value="Genomic_DNA"/>
</dbReference>
<dbReference type="SUPFAM" id="SSF81301">
    <property type="entry name" value="Nucleotidyltransferase"/>
    <property type="match status" value="1"/>
</dbReference>
<sequence>MTNALEARRRGLIKSFETRKPDLLWDLQEDFGGVVQDLRLHGSVLDPTRFTEDSDVDVAVIVAEDNPQWVSRLHK</sequence>
<gene>
    <name evidence="1" type="ORF">LCGC14_2990900</name>
</gene>
<name>A0A0F8ZV28_9ZZZZ</name>
<dbReference type="InterPro" id="IPR043519">
    <property type="entry name" value="NT_sf"/>
</dbReference>
<accession>A0A0F8ZV28</accession>